<dbReference type="Proteomes" id="UP000765509">
    <property type="component" value="Unassembled WGS sequence"/>
</dbReference>
<keyword evidence="1" id="KW-0472">Membrane</keyword>
<dbReference type="InterPro" id="IPR008506">
    <property type="entry name" value="SND2/TMEM208"/>
</dbReference>
<name>A0A9Q3JIE6_9BASI</name>
<dbReference type="OrthoDB" id="2505843at2759"/>
<feature type="transmembrane region" description="Helical" evidence="1">
    <location>
        <begin position="49"/>
        <end position="72"/>
    </location>
</feature>
<evidence type="ECO:0000313" key="3">
    <source>
        <dbReference type="Proteomes" id="UP000765509"/>
    </source>
</evidence>
<keyword evidence="3" id="KW-1185">Reference proteome</keyword>
<feature type="non-terminal residue" evidence="2">
    <location>
        <position position="120"/>
    </location>
</feature>
<evidence type="ECO:0000256" key="1">
    <source>
        <dbReference type="SAM" id="Phobius"/>
    </source>
</evidence>
<feature type="non-terminal residue" evidence="2">
    <location>
        <position position="1"/>
    </location>
</feature>
<feature type="transmembrane region" description="Helical" evidence="1">
    <location>
        <begin position="19"/>
        <end position="37"/>
    </location>
</feature>
<sequence>AKANLKRVTDQNRNLLQPLYKILIGSNIIHLLSILIFKSNRLATRYTLYYLLSSLIGYSCYSFLFSSSGLSTKTSKPAKSIPDDVSAGFHQYLLDYCYLSSFIWVTTGLISHSFWKLYIL</sequence>
<evidence type="ECO:0000313" key="2">
    <source>
        <dbReference type="EMBL" id="MBW0562679.1"/>
    </source>
</evidence>
<comment type="caution">
    <text evidence="2">The sequence shown here is derived from an EMBL/GenBank/DDBJ whole genome shotgun (WGS) entry which is preliminary data.</text>
</comment>
<feature type="transmembrane region" description="Helical" evidence="1">
    <location>
        <begin position="92"/>
        <end position="115"/>
    </location>
</feature>
<reference evidence="2" key="1">
    <citation type="submission" date="2021-03" db="EMBL/GenBank/DDBJ databases">
        <title>Draft genome sequence of rust myrtle Austropuccinia psidii MF-1, a brazilian biotype.</title>
        <authorList>
            <person name="Quecine M.C."/>
            <person name="Pachon D.M.R."/>
            <person name="Bonatelli M.L."/>
            <person name="Correr F.H."/>
            <person name="Franceschini L.M."/>
            <person name="Leite T.F."/>
            <person name="Margarido G.R.A."/>
            <person name="Almeida C.A."/>
            <person name="Ferrarezi J.A."/>
            <person name="Labate C.A."/>
        </authorList>
    </citation>
    <scope>NUCLEOTIDE SEQUENCE</scope>
    <source>
        <strain evidence="2">MF-1</strain>
    </source>
</reference>
<keyword evidence="1" id="KW-1133">Transmembrane helix</keyword>
<dbReference type="AlphaFoldDB" id="A0A9Q3JIE6"/>
<gene>
    <name evidence="2" type="ORF">O181_102394</name>
</gene>
<accession>A0A9Q3JIE6</accession>
<dbReference type="EMBL" id="AVOT02072979">
    <property type="protein sequence ID" value="MBW0562679.1"/>
    <property type="molecule type" value="Genomic_DNA"/>
</dbReference>
<dbReference type="Pfam" id="PF05620">
    <property type="entry name" value="TMEM208_SND2"/>
    <property type="match status" value="1"/>
</dbReference>
<protein>
    <submittedName>
        <fullName evidence="2">Uncharacterized protein</fullName>
    </submittedName>
</protein>
<organism evidence="2 3">
    <name type="scientific">Austropuccinia psidii MF-1</name>
    <dbReference type="NCBI Taxonomy" id="1389203"/>
    <lineage>
        <taxon>Eukaryota</taxon>
        <taxon>Fungi</taxon>
        <taxon>Dikarya</taxon>
        <taxon>Basidiomycota</taxon>
        <taxon>Pucciniomycotina</taxon>
        <taxon>Pucciniomycetes</taxon>
        <taxon>Pucciniales</taxon>
        <taxon>Sphaerophragmiaceae</taxon>
        <taxon>Austropuccinia</taxon>
    </lineage>
</organism>
<proteinExistence type="predicted"/>
<keyword evidence="1" id="KW-0812">Transmembrane</keyword>